<keyword evidence="2 10" id="KW-0723">Serine/threonine-protein kinase</keyword>
<dbReference type="AlphaFoldDB" id="A0A9P7E2A6"/>
<evidence type="ECO:0000256" key="8">
    <source>
        <dbReference type="ARBA" id="ARBA00048679"/>
    </source>
</evidence>
<evidence type="ECO:0000256" key="10">
    <source>
        <dbReference type="RuleBase" id="RU000304"/>
    </source>
</evidence>
<proteinExistence type="inferred from homology"/>
<dbReference type="PROSITE" id="PS00108">
    <property type="entry name" value="PROTEIN_KINASE_ST"/>
    <property type="match status" value="1"/>
</dbReference>
<comment type="caution">
    <text evidence="13">The sequence shown here is derived from an EMBL/GenBank/DDBJ whole genome shotgun (WGS) entry which is preliminary data.</text>
</comment>
<dbReference type="PANTHER" id="PTHR24343:SF541">
    <property type="entry name" value="SERINE_THREONINE-PROTEIN KINASE SKS1-RELATED"/>
    <property type="match status" value="1"/>
</dbReference>
<evidence type="ECO:0000256" key="2">
    <source>
        <dbReference type="ARBA" id="ARBA00022527"/>
    </source>
</evidence>
<evidence type="ECO:0000313" key="14">
    <source>
        <dbReference type="Proteomes" id="UP000807769"/>
    </source>
</evidence>
<dbReference type="SUPFAM" id="SSF56112">
    <property type="entry name" value="Protein kinase-like (PK-like)"/>
    <property type="match status" value="1"/>
</dbReference>
<keyword evidence="5 13" id="KW-0418">Kinase</keyword>
<dbReference type="InterPro" id="IPR000719">
    <property type="entry name" value="Prot_kinase_dom"/>
</dbReference>
<keyword evidence="6 9" id="KW-0067">ATP-binding</keyword>
<evidence type="ECO:0000256" key="11">
    <source>
        <dbReference type="SAM" id="MobiDB-lite"/>
    </source>
</evidence>
<comment type="catalytic activity">
    <reaction evidence="8">
        <text>L-seryl-[protein] + ATP = O-phospho-L-seryl-[protein] + ADP + H(+)</text>
        <dbReference type="Rhea" id="RHEA:17989"/>
        <dbReference type="Rhea" id="RHEA-COMP:9863"/>
        <dbReference type="Rhea" id="RHEA-COMP:11604"/>
        <dbReference type="ChEBI" id="CHEBI:15378"/>
        <dbReference type="ChEBI" id="CHEBI:29999"/>
        <dbReference type="ChEBI" id="CHEBI:30616"/>
        <dbReference type="ChEBI" id="CHEBI:83421"/>
        <dbReference type="ChEBI" id="CHEBI:456216"/>
        <dbReference type="EC" id="2.7.11.1"/>
    </reaction>
</comment>
<evidence type="ECO:0000256" key="7">
    <source>
        <dbReference type="ARBA" id="ARBA00047899"/>
    </source>
</evidence>
<dbReference type="SMART" id="SM00220">
    <property type="entry name" value="S_TKc"/>
    <property type="match status" value="1"/>
</dbReference>
<evidence type="ECO:0000256" key="9">
    <source>
        <dbReference type="PROSITE-ProRule" id="PRU10141"/>
    </source>
</evidence>
<keyword evidence="3" id="KW-0808">Transferase</keyword>
<gene>
    <name evidence="13" type="ORF">BJ212DRAFT_1380703</name>
</gene>
<reference evidence="13" key="1">
    <citation type="journal article" date="2020" name="New Phytol.">
        <title>Comparative genomics reveals dynamic genome evolution in host specialist ectomycorrhizal fungi.</title>
        <authorList>
            <person name="Lofgren L.A."/>
            <person name="Nguyen N.H."/>
            <person name="Vilgalys R."/>
            <person name="Ruytinx J."/>
            <person name="Liao H.L."/>
            <person name="Branco S."/>
            <person name="Kuo A."/>
            <person name="LaButti K."/>
            <person name="Lipzen A."/>
            <person name="Andreopoulos W."/>
            <person name="Pangilinan J."/>
            <person name="Riley R."/>
            <person name="Hundley H."/>
            <person name="Na H."/>
            <person name="Barry K."/>
            <person name="Grigoriev I.V."/>
            <person name="Stajich J.E."/>
            <person name="Kennedy P.G."/>
        </authorList>
    </citation>
    <scope>NUCLEOTIDE SEQUENCE</scope>
    <source>
        <strain evidence="13">MN1</strain>
    </source>
</reference>
<dbReference type="GO" id="GO:0005634">
    <property type="term" value="C:nucleus"/>
    <property type="evidence" value="ECO:0007669"/>
    <property type="project" value="TreeGrafter"/>
</dbReference>
<comment type="similarity">
    <text evidence="10">Belongs to the protein kinase superfamily.</text>
</comment>
<dbReference type="PROSITE" id="PS50011">
    <property type="entry name" value="PROTEIN_KINASE_DOM"/>
    <property type="match status" value="1"/>
</dbReference>
<comment type="catalytic activity">
    <reaction evidence="7">
        <text>L-threonyl-[protein] + ATP = O-phospho-L-threonyl-[protein] + ADP + H(+)</text>
        <dbReference type="Rhea" id="RHEA:46608"/>
        <dbReference type="Rhea" id="RHEA-COMP:11060"/>
        <dbReference type="Rhea" id="RHEA-COMP:11605"/>
        <dbReference type="ChEBI" id="CHEBI:15378"/>
        <dbReference type="ChEBI" id="CHEBI:30013"/>
        <dbReference type="ChEBI" id="CHEBI:30616"/>
        <dbReference type="ChEBI" id="CHEBI:61977"/>
        <dbReference type="ChEBI" id="CHEBI:456216"/>
        <dbReference type="EC" id="2.7.11.1"/>
    </reaction>
</comment>
<dbReference type="EMBL" id="JABBWG010000035">
    <property type="protein sequence ID" value="KAG1809153.1"/>
    <property type="molecule type" value="Genomic_DNA"/>
</dbReference>
<keyword evidence="14" id="KW-1185">Reference proteome</keyword>
<dbReference type="Gene3D" id="1.10.510.10">
    <property type="entry name" value="Transferase(Phosphotransferase) domain 1"/>
    <property type="match status" value="1"/>
</dbReference>
<dbReference type="InterPro" id="IPR008271">
    <property type="entry name" value="Ser/Thr_kinase_AS"/>
</dbReference>
<dbReference type="GeneID" id="64630653"/>
<dbReference type="EC" id="2.7.11.1" evidence="1"/>
<protein>
    <recommendedName>
        <fullName evidence="1">non-specific serine/threonine protein kinase</fullName>
        <ecNumber evidence="1">2.7.11.1</ecNumber>
    </recommendedName>
</protein>
<feature type="binding site" evidence="9">
    <location>
        <position position="56"/>
    </location>
    <ligand>
        <name>ATP</name>
        <dbReference type="ChEBI" id="CHEBI:30616"/>
    </ligand>
</feature>
<evidence type="ECO:0000256" key="3">
    <source>
        <dbReference type="ARBA" id="ARBA00022679"/>
    </source>
</evidence>
<evidence type="ECO:0000256" key="1">
    <source>
        <dbReference type="ARBA" id="ARBA00012513"/>
    </source>
</evidence>
<dbReference type="PANTHER" id="PTHR24343">
    <property type="entry name" value="SERINE/THREONINE KINASE"/>
    <property type="match status" value="1"/>
</dbReference>
<dbReference type="Proteomes" id="UP000807769">
    <property type="component" value="Unassembled WGS sequence"/>
</dbReference>
<evidence type="ECO:0000256" key="5">
    <source>
        <dbReference type="ARBA" id="ARBA00022777"/>
    </source>
</evidence>
<dbReference type="RefSeq" id="XP_041189062.1">
    <property type="nucleotide sequence ID" value="XM_041336636.1"/>
</dbReference>
<dbReference type="GO" id="GO:0005737">
    <property type="term" value="C:cytoplasm"/>
    <property type="evidence" value="ECO:0007669"/>
    <property type="project" value="TreeGrafter"/>
</dbReference>
<dbReference type="PROSITE" id="PS00107">
    <property type="entry name" value="PROTEIN_KINASE_ATP"/>
    <property type="match status" value="1"/>
</dbReference>
<evidence type="ECO:0000259" key="12">
    <source>
        <dbReference type="PROSITE" id="PS50011"/>
    </source>
</evidence>
<sequence>MNYQQEALPVPDLSGQSVGDGRFKLVELIGFGASGTVYRALDTQSDPCDPVYYAIKCLLNTELSRDSLVWQKREIACHWLVSRSSSPHICKLHQIIEEGLYIYFVLDYCPGGDLFAAIKLRTYEGNVPLIKKVFIELLDGVQACHSIGVYHRDLKPENILCVEPGLGVRIADFGLSTTKLISREFNVGSWDYLSPECNFETGSPHYSSLHSDIWSLGVILVNMVSGRSPWGPATPSDQNFQKYINNPNFLLEVLPISRSFNEILKRIFHLRESARISLTRLREEIINLDTFYPSEAEFYNASENAREPTRKYTTYSPHQAMAGYTCVEVSCWSSYSSADNRAPQPQWDHRSSAPAVQRPGDITGVERTSSHLRIYDGGQSLAPLSRCSTCSVSESERSITPETHLHEPMIHSSDLKGLMFYSLPPPSYIHPSYFCEICLPSFSPKTGMDFDISNCVDTGGRMQTVSTI</sequence>
<dbReference type="OrthoDB" id="541276at2759"/>
<evidence type="ECO:0000313" key="13">
    <source>
        <dbReference type="EMBL" id="KAG1809153.1"/>
    </source>
</evidence>
<feature type="domain" description="Protein kinase" evidence="12">
    <location>
        <begin position="23"/>
        <end position="292"/>
    </location>
</feature>
<dbReference type="GO" id="GO:0005524">
    <property type="term" value="F:ATP binding"/>
    <property type="evidence" value="ECO:0007669"/>
    <property type="project" value="UniProtKB-UniRule"/>
</dbReference>
<evidence type="ECO:0000256" key="4">
    <source>
        <dbReference type="ARBA" id="ARBA00022741"/>
    </source>
</evidence>
<evidence type="ECO:0000256" key="6">
    <source>
        <dbReference type="ARBA" id="ARBA00022840"/>
    </source>
</evidence>
<dbReference type="GO" id="GO:0004674">
    <property type="term" value="F:protein serine/threonine kinase activity"/>
    <property type="evidence" value="ECO:0007669"/>
    <property type="project" value="UniProtKB-KW"/>
</dbReference>
<accession>A0A9P7E2A6</accession>
<feature type="region of interest" description="Disordered" evidence="11">
    <location>
        <begin position="342"/>
        <end position="362"/>
    </location>
</feature>
<organism evidence="13 14">
    <name type="scientific">Suillus subaureus</name>
    <dbReference type="NCBI Taxonomy" id="48587"/>
    <lineage>
        <taxon>Eukaryota</taxon>
        <taxon>Fungi</taxon>
        <taxon>Dikarya</taxon>
        <taxon>Basidiomycota</taxon>
        <taxon>Agaricomycotina</taxon>
        <taxon>Agaricomycetes</taxon>
        <taxon>Agaricomycetidae</taxon>
        <taxon>Boletales</taxon>
        <taxon>Suillineae</taxon>
        <taxon>Suillaceae</taxon>
        <taxon>Suillus</taxon>
    </lineage>
</organism>
<name>A0A9P7E2A6_9AGAM</name>
<dbReference type="Pfam" id="PF00069">
    <property type="entry name" value="Pkinase"/>
    <property type="match status" value="1"/>
</dbReference>
<keyword evidence="4 9" id="KW-0547">Nucleotide-binding</keyword>
<dbReference type="InterPro" id="IPR011009">
    <property type="entry name" value="Kinase-like_dom_sf"/>
</dbReference>
<dbReference type="InterPro" id="IPR017441">
    <property type="entry name" value="Protein_kinase_ATP_BS"/>
</dbReference>